<dbReference type="InterPro" id="IPR011078">
    <property type="entry name" value="PyrdxlP_homeostasis"/>
</dbReference>
<dbReference type="HAMAP" id="MF_02087">
    <property type="entry name" value="PLP_homeostasis"/>
    <property type="match status" value="1"/>
</dbReference>
<dbReference type="CDD" id="cd00635">
    <property type="entry name" value="PLPDE_III_YBL036c_like"/>
    <property type="match status" value="1"/>
</dbReference>
<dbReference type="PIRSF" id="PIRSF004848">
    <property type="entry name" value="YBL036c_PLPDEIII"/>
    <property type="match status" value="1"/>
</dbReference>
<dbReference type="AlphaFoldDB" id="A0A7X9FT15"/>
<comment type="cofactor">
    <cofactor evidence="3">
        <name>pyridoxal 5'-phosphate</name>
        <dbReference type="ChEBI" id="CHEBI:597326"/>
    </cofactor>
</comment>
<dbReference type="Proteomes" id="UP000524246">
    <property type="component" value="Unassembled WGS sequence"/>
</dbReference>
<evidence type="ECO:0000256" key="3">
    <source>
        <dbReference type="PIRSR" id="PIRSR004848-1"/>
    </source>
</evidence>
<dbReference type="GO" id="GO:0030170">
    <property type="term" value="F:pyridoxal phosphate binding"/>
    <property type="evidence" value="ECO:0007669"/>
    <property type="project" value="UniProtKB-UniRule"/>
</dbReference>
<dbReference type="PANTHER" id="PTHR10146:SF14">
    <property type="entry name" value="PYRIDOXAL PHOSPHATE HOMEOSTASIS PROTEIN"/>
    <property type="match status" value="1"/>
</dbReference>
<organism evidence="6 7">
    <name type="scientific">SAR324 cluster bacterium</name>
    <dbReference type="NCBI Taxonomy" id="2024889"/>
    <lineage>
        <taxon>Bacteria</taxon>
        <taxon>Deltaproteobacteria</taxon>
        <taxon>SAR324 cluster</taxon>
    </lineage>
</organism>
<dbReference type="EMBL" id="JAAZON010000513">
    <property type="protein sequence ID" value="NMC63724.1"/>
    <property type="molecule type" value="Genomic_DNA"/>
</dbReference>
<gene>
    <name evidence="6" type="ORF">GYA55_11230</name>
</gene>
<dbReference type="InterPro" id="IPR001608">
    <property type="entry name" value="Ala_racemase_N"/>
</dbReference>
<protein>
    <recommendedName>
        <fullName evidence="2">Pyridoxal phosphate homeostasis protein</fullName>
        <shortName evidence="2">PLP homeostasis protein</shortName>
    </recommendedName>
</protein>
<evidence type="ECO:0000256" key="2">
    <source>
        <dbReference type="HAMAP-Rule" id="MF_02087"/>
    </source>
</evidence>
<evidence type="ECO:0000256" key="1">
    <source>
        <dbReference type="ARBA" id="ARBA00022898"/>
    </source>
</evidence>
<sequence>METQCIQEFIKKNLFSIESRIKLAQSRSPNSSESIRLLAVSKHQDLKKINILQDIFKNRNVLLHLGESYAQELKEKKKELGEGVCFHFIGRIQKNKIRDIVRYSEVIESVDSKEHAILINLEGEQLSRKIKIFVQVNISEDEKKAGFNSDNALNFFTKVLPELKNIEVLGLMTMLKYYEEPESGRKDYAALRRFRDFLMGNEAIRKILKRNMLELSMGLSEDFEIAVEEGATEVRIGTALFGERS</sequence>
<evidence type="ECO:0000256" key="4">
    <source>
        <dbReference type="RuleBase" id="RU004514"/>
    </source>
</evidence>
<dbReference type="InterPro" id="IPR029066">
    <property type="entry name" value="PLP-binding_barrel"/>
</dbReference>
<dbReference type="SUPFAM" id="SSF51419">
    <property type="entry name" value="PLP-binding barrel"/>
    <property type="match status" value="1"/>
</dbReference>
<comment type="caution">
    <text evidence="6">The sequence shown here is derived from an EMBL/GenBank/DDBJ whole genome shotgun (WGS) entry which is preliminary data.</text>
</comment>
<dbReference type="NCBIfam" id="TIGR00044">
    <property type="entry name" value="YggS family pyridoxal phosphate-dependent enzyme"/>
    <property type="match status" value="1"/>
</dbReference>
<proteinExistence type="inferred from homology"/>
<accession>A0A7X9FT15</accession>
<evidence type="ECO:0000259" key="5">
    <source>
        <dbReference type="Pfam" id="PF01168"/>
    </source>
</evidence>
<reference evidence="6 7" key="1">
    <citation type="journal article" date="2020" name="Biotechnol. Biofuels">
        <title>New insights from the biogas microbiome by comprehensive genome-resolved metagenomics of nearly 1600 species originating from multiple anaerobic digesters.</title>
        <authorList>
            <person name="Campanaro S."/>
            <person name="Treu L."/>
            <person name="Rodriguez-R L.M."/>
            <person name="Kovalovszki A."/>
            <person name="Ziels R.M."/>
            <person name="Maus I."/>
            <person name="Zhu X."/>
            <person name="Kougias P.G."/>
            <person name="Basile A."/>
            <person name="Luo G."/>
            <person name="Schluter A."/>
            <person name="Konstantinidis K.T."/>
            <person name="Angelidaki I."/>
        </authorList>
    </citation>
    <scope>NUCLEOTIDE SEQUENCE [LARGE SCALE GENOMIC DNA]</scope>
    <source>
        <strain evidence="6">AS27yjCOA_65</strain>
    </source>
</reference>
<name>A0A7X9FT15_9DELT</name>
<keyword evidence="1 2" id="KW-0663">Pyridoxal phosphate</keyword>
<dbReference type="PROSITE" id="PS01211">
    <property type="entry name" value="UPF0001"/>
    <property type="match status" value="1"/>
</dbReference>
<dbReference type="Pfam" id="PF01168">
    <property type="entry name" value="Ala_racemase_N"/>
    <property type="match status" value="1"/>
</dbReference>
<evidence type="ECO:0000313" key="7">
    <source>
        <dbReference type="Proteomes" id="UP000524246"/>
    </source>
</evidence>
<evidence type="ECO:0000313" key="6">
    <source>
        <dbReference type="EMBL" id="NMC63724.1"/>
    </source>
</evidence>
<feature type="domain" description="Alanine racemase N-terminal" evidence="5">
    <location>
        <begin position="62"/>
        <end position="244"/>
    </location>
</feature>
<comment type="similarity">
    <text evidence="2 4">Belongs to the pyridoxal phosphate-binding protein YggS/PROSC family.</text>
</comment>
<dbReference type="PANTHER" id="PTHR10146">
    <property type="entry name" value="PROLINE SYNTHETASE CO-TRANSCRIBED BACTERIAL HOMOLOG PROTEIN"/>
    <property type="match status" value="1"/>
</dbReference>
<dbReference type="Gene3D" id="3.20.20.10">
    <property type="entry name" value="Alanine racemase"/>
    <property type="match status" value="1"/>
</dbReference>
<feature type="modified residue" description="N6-(pyridoxal phosphate)lysine" evidence="2 3">
    <location>
        <position position="42"/>
    </location>
</feature>
<comment type="function">
    <text evidence="2">Pyridoxal 5'-phosphate (PLP)-binding protein, which is involved in PLP homeostasis.</text>
</comment>